<evidence type="ECO:0000256" key="5">
    <source>
        <dbReference type="ARBA" id="ARBA00022989"/>
    </source>
</evidence>
<reference evidence="9" key="1">
    <citation type="submission" date="2024-03" db="EMBL/GenBank/DDBJ databases">
        <title>Chitinophaga horti sp. nov., isolated from garden soil.</title>
        <authorList>
            <person name="Lee D.S."/>
            <person name="Han D.M."/>
            <person name="Baek J.H."/>
            <person name="Choi D.G."/>
            <person name="Jeon J.H."/>
            <person name="Jeon C.O."/>
        </authorList>
    </citation>
    <scope>NUCLEOTIDE SEQUENCE [LARGE SCALE GENOMIC DNA]</scope>
    <source>
        <strain evidence="9">GPA1</strain>
    </source>
</reference>
<evidence type="ECO:0000256" key="2">
    <source>
        <dbReference type="ARBA" id="ARBA00005811"/>
    </source>
</evidence>
<evidence type="ECO:0000313" key="8">
    <source>
        <dbReference type="EMBL" id="WZN40264.1"/>
    </source>
</evidence>
<evidence type="ECO:0000256" key="3">
    <source>
        <dbReference type="ARBA" id="ARBA00022475"/>
    </source>
</evidence>
<keyword evidence="6" id="KW-0472">Membrane</keyword>
<accession>A0ABZ2YMW8</accession>
<evidence type="ECO:0000256" key="6">
    <source>
        <dbReference type="ARBA" id="ARBA00023136"/>
    </source>
</evidence>
<dbReference type="Gene3D" id="3.30.420.270">
    <property type="match status" value="1"/>
</dbReference>
<name>A0ABZ2YMW8_9BACT</name>
<dbReference type="Pfam" id="PF02472">
    <property type="entry name" value="ExbD"/>
    <property type="match status" value="1"/>
</dbReference>
<keyword evidence="7" id="KW-0653">Protein transport</keyword>
<organism evidence="8 9">
    <name type="scientific">Chitinophaga pollutisoli</name>
    <dbReference type="NCBI Taxonomy" id="3133966"/>
    <lineage>
        <taxon>Bacteria</taxon>
        <taxon>Pseudomonadati</taxon>
        <taxon>Bacteroidota</taxon>
        <taxon>Chitinophagia</taxon>
        <taxon>Chitinophagales</taxon>
        <taxon>Chitinophagaceae</taxon>
        <taxon>Chitinophaga</taxon>
    </lineage>
</organism>
<gene>
    <name evidence="8" type="ORF">WJU16_20045</name>
</gene>
<dbReference type="Proteomes" id="UP001485459">
    <property type="component" value="Chromosome"/>
</dbReference>
<dbReference type="PANTHER" id="PTHR30558">
    <property type="entry name" value="EXBD MEMBRANE COMPONENT OF PMF-DRIVEN MACROMOLECULE IMPORT SYSTEM"/>
    <property type="match status" value="1"/>
</dbReference>
<comment type="similarity">
    <text evidence="2 7">Belongs to the ExbD/TolR family.</text>
</comment>
<comment type="subcellular location">
    <subcellularLocation>
        <location evidence="1">Cell membrane</location>
        <topology evidence="1">Single-pass membrane protein</topology>
    </subcellularLocation>
    <subcellularLocation>
        <location evidence="7">Cell membrane</location>
        <topology evidence="7">Single-pass type II membrane protein</topology>
    </subcellularLocation>
</comment>
<evidence type="ECO:0000256" key="1">
    <source>
        <dbReference type="ARBA" id="ARBA00004162"/>
    </source>
</evidence>
<protein>
    <submittedName>
        <fullName evidence="8">Biopolymer transporter ExbD</fullName>
    </submittedName>
</protein>
<proteinExistence type="inferred from homology"/>
<keyword evidence="9" id="KW-1185">Reference proteome</keyword>
<keyword evidence="3" id="KW-1003">Cell membrane</keyword>
<dbReference type="EMBL" id="CP149822">
    <property type="protein sequence ID" value="WZN40264.1"/>
    <property type="molecule type" value="Genomic_DNA"/>
</dbReference>
<keyword evidence="4 7" id="KW-0812">Transmembrane</keyword>
<evidence type="ECO:0000256" key="4">
    <source>
        <dbReference type="ARBA" id="ARBA00022692"/>
    </source>
</evidence>
<keyword evidence="5" id="KW-1133">Transmembrane helix</keyword>
<dbReference type="InterPro" id="IPR003400">
    <property type="entry name" value="ExbD"/>
</dbReference>
<keyword evidence="7" id="KW-0813">Transport</keyword>
<sequence>MNLRSRNKRHAEMHNGALNDILFILLLFFLIVSTLANPNVIKLALPKAASNTKAKQTVVVSIDAGQRFFVGTNPVSFSELQAILASKIPVGEVDPTVVINAEESVPISAVVSVMQIARELGAKTVLGTAKPQNAPAR</sequence>
<evidence type="ECO:0000256" key="7">
    <source>
        <dbReference type="RuleBase" id="RU003879"/>
    </source>
</evidence>
<evidence type="ECO:0000313" key="9">
    <source>
        <dbReference type="Proteomes" id="UP001485459"/>
    </source>
</evidence>
<dbReference type="RefSeq" id="WP_341835188.1">
    <property type="nucleotide sequence ID" value="NZ_CP149822.1"/>
</dbReference>